<dbReference type="InterPro" id="IPR055561">
    <property type="entry name" value="DUF7137"/>
</dbReference>
<dbReference type="EMBL" id="MU006778">
    <property type="protein sequence ID" value="KAF2645004.1"/>
    <property type="molecule type" value="Genomic_DNA"/>
</dbReference>
<reference evidence="2" key="1">
    <citation type="journal article" date="2020" name="Stud. Mycol.">
        <title>101 Dothideomycetes genomes: a test case for predicting lifestyles and emergence of pathogens.</title>
        <authorList>
            <person name="Haridas S."/>
            <person name="Albert R."/>
            <person name="Binder M."/>
            <person name="Bloem J."/>
            <person name="Labutti K."/>
            <person name="Salamov A."/>
            <person name="Andreopoulos B."/>
            <person name="Baker S."/>
            <person name="Barry K."/>
            <person name="Bills G."/>
            <person name="Bluhm B."/>
            <person name="Cannon C."/>
            <person name="Castanera R."/>
            <person name="Culley D."/>
            <person name="Daum C."/>
            <person name="Ezra D."/>
            <person name="Gonzalez J."/>
            <person name="Henrissat B."/>
            <person name="Kuo A."/>
            <person name="Liang C."/>
            <person name="Lipzen A."/>
            <person name="Lutzoni F."/>
            <person name="Magnuson J."/>
            <person name="Mondo S."/>
            <person name="Nolan M."/>
            <person name="Ohm R."/>
            <person name="Pangilinan J."/>
            <person name="Park H.-J."/>
            <person name="Ramirez L."/>
            <person name="Alfaro M."/>
            <person name="Sun H."/>
            <person name="Tritt A."/>
            <person name="Yoshinaga Y."/>
            <person name="Zwiers L.-H."/>
            <person name="Turgeon B."/>
            <person name="Goodwin S."/>
            <person name="Spatafora J."/>
            <person name="Crous P."/>
            <person name="Grigoriev I."/>
        </authorList>
    </citation>
    <scope>NUCLEOTIDE SEQUENCE</scope>
    <source>
        <strain evidence="2">CBS 473.64</strain>
    </source>
</reference>
<evidence type="ECO:0000259" key="1">
    <source>
        <dbReference type="Pfam" id="PF23585"/>
    </source>
</evidence>
<organism evidence="2 3">
    <name type="scientific">Massarina eburnea CBS 473.64</name>
    <dbReference type="NCBI Taxonomy" id="1395130"/>
    <lineage>
        <taxon>Eukaryota</taxon>
        <taxon>Fungi</taxon>
        <taxon>Dikarya</taxon>
        <taxon>Ascomycota</taxon>
        <taxon>Pezizomycotina</taxon>
        <taxon>Dothideomycetes</taxon>
        <taxon>Pleosporomycetidae</taxon>
        <taxon>Pleosporales</taxon>
        <taxon>Massarineae</taxon>
        <taxon>Massarinaceae</taxon>
        <taxon>Massarina</taxon>
    </lineage>
</organism>
<dbReference type="OrthoDB" id="2435509at2759"/>
<sequence>MITPGVYAGSQFFKIGDYVTFAWNYTSLSISPTAVDIMASCTVNQATYTVAVNQSIEATQTVVWDTGNYQNDHPNGQPFLTENYLLMIYDANSSASDTGKPGYLAPYKALRFGMYAPQPYTSWADFKCANCNGAISPMEMLTLKAMMVTSATTVASLLYFTASFGVW</sequence>
<gene>
    <name evidence="2" type="ORF">P280DRAFT_185464</name>
</gene>
<name>A0A6A6SFH9_9PLEO</name>
<dbReference type="Pfam" id="PF23585">
    <property type="entry name" value="DUF7137"/>
    <property type="match status" value="1"/>
</dbReference>
<protein>
    <recommendedName>
        <fullName evidence="1">DUF7137 domain-containing protein</fullName>
    </recommendedName>
</protein>
<dbReference type="Proteomes" id="UP000799753">
    <property type="component" value="Unassembled WGS sequence"/>
</dbReference>
<dbReference type="PANTHER" id="PTHR42028:SF1">
    <property type="entry name" value="YALI0E30657P"/>
    <property type="match status" value="1"/>
</dbReference>
<keyword evidence="3" id="KW-1185">Reference proteome</keyword>
<evidence type="ECO:0000313" key="3">
    <source>
        <dbReference type="Proteomes" id="UP000799753"/>
    </source>
</evidence>
<evidence type="ECO:0000313" key="2">
    <source>
        <dbReference type="EMBL" id="KAF2645004.1"/>
    </source>
</evidence>
<feature type="domain" description="DUF7137" evidence="1">
    <location>
        <begin position="1"/>
        <end position="129"/>
    </location>
</feature>
<accession>A0A6A6SFH9</accession>
<proteinExistence type="predicted"/>
<dbReference type="AlphaFoldDB" id="A0A6A6SFH9"/>
<dbReference type="PANTHER" id="PTHR42028">
    <property type="entry name" value="CHROMOSOME 1, WHOLE GENOME SHOTGUN SEQUENCE"/>
    <property type="match status" value="1"/>
</dbReference>